<feature type="transmembrane region" description="Helical" evidence="1">
    <location>
        <begin position="202"/>
        <end position="224"/>
    </location>
</feature>
<proteinExistence type="predicted"/>
<protein>
    <recommendedName>
        <fullName evidence="2">Peptidase M56 domain-containing protein</fullName>
    </recommendedName>
</protein>
<feature type="transmembrane region" description="Helical" evidence="1">
    <location>
        <begin position="288"/>
        <end position="308"/>
    </location>
</feature>
<organism evidence="3 4">
    <name type="scientific">[Eubacterium] hominis</name>
    <dbReference type="NCBI Taxonomy" id="2764325"/>
    <lineage>
        <taxon>Bacteria</taxon>
        <taxon>Bacillati</taxon>
        <taxon>Bacillota</taxon>
        <taxon>Erysipelotrichia</taxon>
        <taxon>Erysipelotrichales</taxon>
        <taxon>Erysipelotrichaceae</taxon>
        <taxon>Amedibacillus</taxon>
    </lineage>
</organism>
<feature type="domain" description="Peptidase M56" evidence="2">
    <location>
        <begin position="7"/>
        <end position="279"/>
    </location>
</feature>
<feature type="transmembrane region" description="Helical" evidence="1">
    <location>
        <begin position="36"/>
        <end position="54"/>
    </location>
</feature>
<sequence>MTEVFQFLIKQSISISYVIIFVMIVRFILKRFPKKYAYALWIIVAIPLLIPWHIESEFTLHPKMETTMTEMLIAPSIAKDTEDSTYMVSDDKKSVDETMPYITKEAQEEPLWKIISIYIWAIGILALFIKNGMAYVHLKKRLASSIVREPGIYQSDVSGTPFVFGILHPAIYLPADISDQEAKYIILHEQMHIKRKDYLMKLFAYCLTVMYWFHPLVWLAYILMGKDMEMSCDEAVINKYQIQKKAYAQTLLSFACEKSQIQNSVVCFGEGNIKERIKNVLKLKKMKVWLSIVLIFIIIAIGIGLWTTPKQKDKQWTRQDEDYVSDIYQERMTPFDQWVSKLDYGDTFSYEHCELSDKDGMGQQQLLITMNTTQDLSYEHFFTLQEEGLKQNAAAILALQQSVHQVIYHLKHDDQELMKIYTKNSEDIELEDVDTYQKIYDEELQAMNQKLTDQELQQQKELFQSLSAFVPEKYLTQMNTAKIETVDNVKFYMFGNYASTQDKNGSYTYRYSIQIHSNDMGIKHFVFKNYEISSESTGNKLSDQQAQQLVDDFVKTYRKDAAQLSFQKEAIPTQHIYDPGHVESWVAHPKQDVTFVIMVDVDKGQIIEASFERE</sequence>
<dbReference type="Proteomes" id="UP000515856">
    <property type="component" value="Chromosome"/>
</dbReference>
<evidence type="ECO:0000313" key="3">
    <source>
        <dbReference type="EMBL" id="QNM11123.1"/>
    </source>
</evidence>
<dbReference type="KEGG" id="ehn:H9Q80_12725"/>
<dbReference type="Pfam" id="PF05569">
    <property type="entry name" value="Peptidase_M56"/>
    <property type="match status" value="1"/>
</dbReference>
<feature type="transmembrane region" description="Helical" evidence="1">
    <location>
        <begin position="12"/>
        <end position="29"/>
    </location>
</feature>
<evidence type="ECO:0000313" key="4">
    <source>
        <dbReference type="Proteomes" id="UP000515856"/>
    </source>
</evidence>
<dbReference type="PANTHER" id="PTHR34978">
    <property type="entry name" value="POSSIBLE SENSOR-TRANSDUCER PROTEIN BLAR"/>
    <property type="match status" value="1"/>
</dbReference>
<keyword evidence="1" id="KW-1133">Transmembrane helix</keyword>
<evidence type="ECO:0000256" key="1">
    <source>
        <dbReference type="SAM" id="Phobius"/>
    </source>
</evidence>
<keyword evidence="1" id="KW-0472">Membrane</keyword>
<keyword evidence="4" id="KW-1185">Reference proteome</keyword>
<name>A0A7G9GJZ1_9FIRM</name>
<dbReference type="PANTHER" id="PTHR34978:SF3">
    <property type="entry name" value="SLR0241 PROTEIN"/>
    <property type="match status" value="1"/>
</dbReference>
<keyword evidence="1" id="KW-0812">Transmembrane</keyword>
<dbReference type="EMBL" id="CP060636">
    <property type="protein sequence ID" value="QNM11123.1"/>
    <property type="molecule type" value="Genomic_DNA"/>
</dbReference>
<dbReference type="InterPro" id="IPR008756">
    <property type="entry name" value="Peptidase_M56"/>
</dbReference>
<dbReference type="CDD" id="cd07341">
    <property type="entry name" value="M56_BlaR1_MecR1_like"/>
    <property type="match status" value="1"/>
</dbReference>
<dbReference type="AlphaFoldDB" id="A0A7G9GJZ1"/>
<gene>
    <name evidence="3" type="ORF">H9Q80_12725</name>
</gene>
<dbReference type="InterPro" id="IPR052173">
    <property type="entry name" value="Beta-lactam_resp_regulator"/>
</dbReference>
<dbReference type="RefSeq" id="WP_158552700.1">
    <property type="nucleotide sequence ID" value="NZ_CP060636.1"/>
</dbReference>
<reference evidence="3 4" key="1">
    <citation type="submission" date="2020-08" db="EMBL/GenBank/DDBJ databases">
        <authorList>
            <person name="Liu C."/>
            <person name="Sun Q."/>
        </authorList>
    </citation>
    <scope>NUCLEOTIDE SEQUENCE [LARGE SCALE GENOMIC DNA]</scope>
    <source>
        <strain evidence="3 4">NSJ-61</strain>
    </source>
</reference>
<evidence type="ECO:0000259" key="2">
    <source>
        <dbReference type="Pfam" id="PF05569"/>
    </source>
</evidence>
<accession>A0A7G9GJZ1</accession>
<feature type="transmembrane region" description="Helical" evidence="1">
    <location>
        <begin position="117"/>
        <end position="138"/>
    </location>
</feature>